<keyword evidence="4" id="KW-1185">Reference proteome</keyword>
<organism evidence="3 4">
    <name type="scientific">Paramuricea clavata</name>
    <name type="common">Red gorgonian</name>
    <name type="synonym">Violescent sea-whip</name>
    <dbReference type="NCBI Taxonomy" id="317549"/>
    <lineage>
        <taxon>Eukaryota</taxon>
        <taxon>Metazoa</taxon>
        <taxon>Cnidaria</taxon>
        <taxon>Anthozoa</taxon>
        <taxon>Octocorallia</taxon>
        <taxon>Malacalcyonacea</taxon>
        <taxon>Plexauridae</taxon>
        <taxon>Paramuricea</taxon>
    </lineage>
</organism>
<dbReference type="InterPro" id="IPR000477">
    <property type="entry name" value="RT_dom"/>
</dbReference>
<dbReference type="PANTHER" id="PTHR33332">
    <property type="entry name" value="REVERSE TRANSCRIPTASE DOMAIN-CONTAINING PROTEIN"/>
    <property type="match status" value="1"/>
</dbReference>
<evidence type="ECO:0000313" key="4">
    <source>
        <dbReference type="Proteomes" id="UP001152795"/>
    </source>
</evidence>
<dbReference type="Pfam" id="PF10545">
    <property type="entry name" value="MADF_DNA_bdg"/>
    <property type="match status" value="1"/>
</dbReference>
<sequence length="393" mass="44268">MSDNAKRIVCGIEGRKTMLLSQNRGTDQRNIYFSALENLPEVNRSIIHQPEPSQQVSASSSSGEVGVSVIEDTVSGEEAVDVDNDGEPGEETYLDEYTAEGLIEEVRRSRPCLWNTSLRVYKEANRKKIAWEQIAQKFSKDAQALSSGFKEFQIVAILNLKDRCPVAVLCKGVSIMLEFLVTRDEMSPRLTNCSVSFPSVWKNAEVVPIHKSGDHEIANNNRHISLLPVLSKICERAAYNQFSTYLLLNDRLSSKQSGNKHLHSTETSVIQTTDMILNAIDKKQLTAIVLLDMSKAFDSIDTTTLITKLEDVGASCQAIQWFQSYLTSRYQVVRIQTTLSDPLEVFYLNNTFEARNDVKNQGAGQIRVCNEKNNMAPKFDKIANFDKQFLLYY</sequence>
<dbReference type="AlphaFoldDB" id="A0A6S7H6P2"/>
<evidence type="ECO:0000259" key="2">
    <source>
        <dbReference type="Pfam" id="PF10545"/>
    </source>
</evidence>
<gene>
    <name evidence="3" type="ORF">PACLA_8A002673</name>
</gene>
<accession>A0A6S7H6P2</accession>
<proteinExistence type="predicted"/>
<dbReference type="Pfam" id="PF00078">
    <property type="entry name" value="RVT_1"/>
    <property type="match status" value="1"/>
</dbReference>
<dbReference type="InterPro" id="IPR006578">
    <property type="entry name" value="MADF-dom"/>
</dbReference>
<protein>
    <submittedName>
        <fullName evidence="3">Uncharacterized protein</fullName>
    </submittedName>
</protein>
<evidence type="ECO:0000259" key="1">
    <source>
        <dbReference type="Pfam" id="PF00078"/>
    </source>
</evidence>
<dbReference type="EMBL" id="CACRXK020003718">
    <property type="protein sequence ID" value="CAB3999969.1"/>
    <property type="molecule type" value="Genomic_DNA"/>
</dbReference>
<comment type="caution">
    <text evidence="3">The sequence shown here is derived from an EMBL/GenBank/DDBJ whole genome shotgun (WGS) entry which is preliminary data.</text>
</comment>
<feature type="domain" description="Reverse transcriptase" evidence="1">
    <location>
        <begin position="209"/>
        <end position="332"/>
    </location>
</feature>
<reference evidence="3" key="1">
    <citation type="submission" date="2020-04" db="EMBL/GenBank/DDBJ databases">
        <authorList>
            <person name="Alioto T."/>
            <person name="Alioto T."/>
            <person name="Gomez Garrido J."/>
        </authorList>
    </citation>
    <scope>NUCLEOTIDE SEQUENCE</scope>
    <source>
        <strain evidence="3">A484AB</strain>
    </source>
</reference>
<dbReference type="Proteomes" id="UP001152795">
    <property type="component" value="Unassembled WGS sequence"/>
</dbReference>
<feature type="domain" description="MADF" evidence="2">
    <location>
        <begin position="102"/>
        <end position="145"/>
    </location>
</feature>
<name>A0A6S7H6P2_PARCT</name>
<evidence type="ECO:0000313" key="3">
    <source>
        <dbReference type="EMBL" id="CAB3999969.1"/>
    </source>
</evidence>